<evidence type="ECO:0000313" key="1">
    <source>
        <dbReference type="EMBL" id="CAE2292773.1"/>
    </source>
</evidence>
<sequence>MGNEEGSSQQHERIVRTTADRRKKAGEFCFHGLGRRAEAVWGWSSVKKEHTSHPSLEALDGRRWILLIRHGLSVANTQKDVFFGSCDERFIDAGLSPVGRRQAEALSPVLEAFKPDLILSSPMRRAIQTCMLALEGSPSSPPIVLHPTAMECAGEGHENEGRVVEQISQDVEFQCFAHWRKVNLQEMPDGAWWEEERERIKQAGGRKAQARSLVSWLKHRSERKIAVFTHWGLVEAFSGRSASNGGPMIDFLFAPVDPALPPRKWDWFHARKRD</sequence>
<dbReference type="Gene3D" id="3.40.50.1240">
    <property type="entry name" value="Phosphoglycerate mutase-like"/>
    <property type="match status" value="1"/>
</dbReference>
<dbReference type="CDD" id="cd07067">
    <property type="entry name" value="HP_PGM_like"/>
    <property type="match status" value="1"/>
</dbReference>
<dbReference type="PANTHER" id="PTHR48100:SF1">
    <property type="entry name" value="HISTIDINE PHOSPHATASE FAMILY PROTEIN-RELATED"/>
    <property type="match status" value="1"/>
</dbReference>
<dbReference type="EMBL" id="HBKN01015309">
    <property type="protein sequence ID" value="CAE2292777.1"/>
    <property type="molecule type" value="Transcribed_RNA"/>
</dbReference>
<dbReference type="GO" id="GO:0016791">
    <property type="term" value="F:phosphatase activity"/>
    <property type="evidence" value="ECO:0007669"/>
    <property type="project" value="TreeGrafter"/>
</dbReference>
<evidence type="ECO:0000313" key="2">
    <source>
        <dbReference type="EMBL" id="CAE2292777.1"/>
    </source>
</evidence>
<reference evidence="2" key="1">
    <citation type="submission" date="2021-01" db="EMBL/GenBank/DDBJ databases">
        <authorList>
            <person name="Corre E."/>
            <person name="Pelletier E."/>
            <person name="Niang G."/>
            <person name="Scheremetjew M."/>
            <person name="Finn R."/>
            <person name="Kale V."/>
            <person name="Holt S."/>
            <person name="Cochrane G."/>
            <person name="Meng A."/>
            <person name="Brown T."/>
            <person name="Cohen L."/>
        </authorList>
    </citation>
    <scope>NUCLEOTIDE SEQUENCE</scope>
    <source>
        <strain evidence="2">CCMP 2712</strain>
    </source>
</reference>
<dbReference type="EMBL" id="HBKN01015306">
    <property type="protein sequence ID" value="CAE2292773.1"/>
    <property type="molecule type" value="Transcribed_RNA"/>
</dbReference>
<dbReference type="AlphaFoldDB" id="A0A6U5YVT9"/>
<accession>A0A6U5YVT9</accession>
<dbReference type="SUPFAM" id="SSF53254">
    <property type="entry name" value="Phosphoglycerate mutase-like"/>
    <property type="match status" value="1"/>
</dbReference>
<dbReference type="Pfam" id="PF00300">
    <property type="entry name" value="His_Phos_1"/>
    <property type="match status" value="1"/>
</dbReference>
<name>A0A6U5YVT9_GUITH</name>
<organism evidence="2">
    <name type="scientific">Guillardia theta</name>
    <name type="common">Cryptophyte</name>
    <name type="synonym">Cryptomonas phi</name>
    <dbReference type="NCBI Taxonomy" id="55529"/>
    <lineage>
        <taxon>Eukaryota</taxon>
        <taxon>Cryptophyceae</taxon>
        <taxon>Pyrenomonadales</taxon>
        <taxon>Geminigeraceae</taxon>
        <taxon>Guillardia</taxon>
    </lineage>
</organism>
<dbReference type="GO" id="GO:0005737">
    <property type="term" value="C:cytoplasm"/>
    <property type="evidence" value="ECO:0007669"/>
    <property type="project" value="TreeGrafter"/>
</dbReference>
<protein>
    <recommendedName>
        <fullName evidence="3">Phosphoglycerate mutase</fullName>
    </recommendedName>
</protein>
<dbReference type="InterPro" id="IPR013078">
    <property type="entry name" value="His_Pase_superF_clade-1"/>
</dbReference>
<evidence type="ECO:0008006" key="3">
    <source>
        <dbReference type="Google" id="ProtNLM"/>
    </source>
</evidence>
<gene>
    <name evidence="1" type="ORF">GTHE00462_LOCUS11928</name>
    <name evidence="2" type="ORF">GTHE00462_LOCUS11931</name>
</gene>
<proteinExistence type="predicted"/>
<dbReference type="PANTHER" id="PTHR48100">
    <property type="entry name" value="BROAD-SPECIFICITY PHOSPHATASE YOR283W-RELATED"/>
    <property type="match status" value="1"/>
</dbReference>
<dbReference type="SMART" id="SM00855">
    <property type="entry name" value="PGAM"/>
    <property type="match status" value="1"/>
</dbReference>
<dbReference type="InterPro" id="IPR050275">
    <property type="entry name" value="PGM_Phosphatase"/>
</dbReference>
<dbReference type="InterPro" id="IPR029033">
    <property type="entry name" value="His_PPase_superfam"/>
</dbReference>